<sequence length="385" mass="43239">MNSDFISRIFHHFLIILVYYSISLTLNFVNYVDPVRAIQPLNKQPLPENGGTEDPLAAFLPHYIKKSNIDPYLTRNVTTQVGQTAYLHCIVNLVGERTVSWIRLKDFHLLTVGKYTYTSDTRFSSVYMSISNDWALQIKYPQVADEGLYECQISSFPSKSIYFRLWVVVPEAKIVEGPDMYVEVGSSINLTCVIMDSPEAPAYVFWYHDDRMINYDSSRGSITVQKGGGNTAVSRLRIKDAQPSDSGNYTCSPSNADTVSTLVYVVKGEKQAVVQNIEGTATQKGISIDANNVLLFIGIVYLIRLLVIVWGLFSWKQEISAFVNGSFIAHELSENKLSQIAVVYTVISQRCRFSYPWKNLGSEFSVTMLSPSRLVALGNATYTNC</sequence>
<dbReference type="AlphaFoldDB" id="A0A8X6XNC8"/>
<feature type="domain" description="Ig-like" evidence="2">
    <location>
        <begin position="61"/>
        <end position="162"/>
    </location>
</feature>
<protein>
    <submittedName>
        <fullName evidence="3">Hemicentin-2</fullName>
    </submittedName>
</protein>
<comment type="caution">
    <text evidence="3">The sequence shown here is derived from an EMBL/GenBank/DDBJ whole genome shotgun (WGS) entry which is preliminary data.</text>
</comment>
<feature type="domain" description="Ig-like" evidence="2">
    <location>
        <begin position="170"/>
        <end position="263"/>
    </location>
</feature>
<gene>
    <name evidence="3" type="primary">X975_02887</name>
    <name evidence="3" type="ORF">TNIN_473451</name>
</gene>
<dbReference type="SUPFAM" id="SSF48726">
    <property type="entry name" value="Immunoglobulin"/>
    <property type="match status" value="2"/>
</dbReference>
<accession>A0A8X6XNC8</accession>
<keyword evidence="1" id="KW-1133">Transmembrane helix</keyword>
<evidence type="ECO:0000256" key="1">
    <source>
        <dbReference type="SAM" id="Phobius"/>
    </source>
</evidence>
<feature type="transmembrane region" description="Helical" evidence="1">
    <location>
        <begin position="293"/>
        <end position="313"/>
    </location>
</feature>
<dbReference type="InterPro" id="IPR003598">
    <property type="entry name" value="Ig_sub2"/>
</dbReference>
<dbReference type="SMART" id="SM00406">
    <property type="entry name" value="IGv"/>
    <property type="match status" value="2"/>
</dbReference>
<dbReference type="Gene3D" id="2.60.40.10">
    <property type="entry name" value="Immunoglobulins"/>
    <property type="match status" value="2"/>
</dbReference>
<dbReference type="PANTHER" id="PTHR23279:SF36">
    <property type="entry name" value="DEFECTIVE PROBOSCIS EXTENSION RESPONSE 9, ISOFORM A"/>
    <property type="match status" value="1"/>
</dbReference>
<dbReference type="FunFam" id="2.60.40.10:FF:000533">
    <property type="entry name" value="Uncharacterized protein, isoform A"/>
    <property type="match status" value="1"/>
</dbReference>
<dbReference type="CDD" id="cd00096">
    <property type="entry name" value="Ig"/>
    <property type="match status" value="1"/>
</dbReference>
<feature type="transmembrane region" description="Helical" evidence="1">
    <location>
        <begin position="12"/>
        <end position="32"/>
    </location>
</feature>
<dbReference type="SMART" id="SM00409">
    <property type="entry name" value="IG"/>
    <property type="match status" value="2"/>
</dbReference>
<keyword evidence="4" id="KW-1185">Reference proteome</keyword>
<dbReference type="GO" id="GO:0032589">
    <property type="term" value="C:neuron projection membrane"/>
    <property type="evidence" value="ECO:0007669"/>
    <property type="project" value="TreeGrafter"/>
</dbReference>
<keyword evidence="1" id="KW-0812">Transmembrane</keyword>
<proteinExistence type="predicted"/>
<evidence type="ECO:0000313" key="4">
    <source>
        <dbReference type="Proteomes" id="UP000886998"/>
    </source>
</evidence>
<dbReference type="OrthoDB" id="6365338at2759"/>
<reference evidence="3" key="1">
    <citation type="submission" date="2020-08" db="EMBL/GenBank/DDBJ databases">
        <title>Multicomponent nature underlies the extraordinary mechanical properties of spider dragline silk.</title>
        <authorList>
            <person name="Kono N."/>
            <person name="Nakamura H."/>
            <person name="Mori M."/>
            <person name="Yoshida Y."/>
            <person name="Ohtoshi R."/>
            <person name="Malay A.D."/>
            <person name="Moran D.A.P."/>
            <person name="Tomita M."/>
            <person name="Numata K."/>
            <person name="Arakawa K."/>
        </authorList>
    </citation>
    <scope>NUCLEOTIDE SEQUENCE</scope>
</reference>
<dbReference type="Pfam" id="PF13927">
    <property type="entry name" value="Ig_3"/>
    <property type="match status" value="1"/>
</dbReference>
<keyword evidence="1" id="KW-0472">Membrane</keyword>
<dbReference type="PANTHER" id="PTHR23279">
    <property type="entry name" value="DEFECTIVE PROBOSCIS EXTENSION RESPONSE DPR -RELATED"/>
    <property type="match status" value="1"/>
</dbReference>
<dbReference type="Proteomes" id="UP000886998">
    <property type="component" value="Unassembled WGS sequence"/>
</dbReference>
<dbReference type="GO" id="GO:0050808">
    <property type="term" value="P:synapse organization"/>
    <property type="evidence" value="ECO:0007669"/>
    <property type="project" value="TreeGrafter"/>
</dbReference>
<dbReference type="FunFam" id="2.60.40.10:FF:000129">
    <property type="entry name" value="CLUMA_CG018772, isoform A"/>
    <property type="match status" value="1"/>
</dbReference>
<organism evidence="3 4">
    <name type="scientific">Trichonephila inaurata madagascariensis</name>
    <dbReference type="NCBI Taxonomy" id="2747483"/>
    <lineage>
        <taxon>Eukaryota</taxon>
        <taxon>Metazoa</taxon>
        <taxon>Ecdysozoa</taxon>
        <taxon>Arthropoda</taxon>
        <taxon>Chelicerata</taxon>
        <taxon>Arachnida</taxon>
        <taxon>Araneae</taxon>
        <taxon>Araneomorphae</taxon>
        <taxon>Entelegynae</taxon>
        <taxon>Araneoidea</taxon>
        <taxon>Nephilidae</taxon>
        <taxon>Trichonephila</taxon>
        <taxon>Trichonephila inaurata</taxon>
    </lineage>
</organism>
<dbReference type="SMART" id="SM00408">
    <property type="entry name" value="IGc2"/>
    <property type="match status" value="2"/>
</dbReference>
<evidence type="ECO:0000313" key="3">
    <source>
        <dbReference type="EMBL" id="GFY55604.1"/>
    </source>
</evidence>
<dbReference type="InterPro" id="IPR013783">
    <property type="entry name" value="Ig-like_fold"/>
</dbReference>
<dbReference type="EMBL" id="BMAV01010491">
    <property type="protein sequence ID" value="GFY55604.1"/>
    <property type="molecule type" value="Genomic_DNA"/>
</dbReference>
<dbReference type="InterPro" id="IPR007110">
    <property type="entry name" value="Ig-like_dom"/>
</dbReference>
<name>A0A8X6XNC8_9ARAC</name>
<dbReference type="Pfam" id="PF07686">
    <property type="entry name" value="V-set"/>
    <property type="match status" value="1"/>
</dbReference>
<dbReference type="InterPro" id="IPR036179">
    <property type="entry name" value="Ig-like_dom_sf"/>
</dbReference>
<dbReference type="InterPro" id="IPR013106">
    <property type="entry name" value="Ig_V-set"/>
</dbReference>
<dbReference type="PROSITE" id="PS50835">
    <property type="entry name" value="IG_LIKE"/>
    <property type="match status" value="2"/>
</dbReference>
<dbReference type="InterPro" id="IPR037448">
    <property type="entry name" value="Zig-8"/>
</dbReference>
<evidence type="ECO:0000259" key="2">
    <source>
        <dbReference type="PROSITE" id="PS50835"/>
    </source>
</evidence>
<dbReference type="InterPro" id="IPR003599">
    <property type="entry name" value="Ig_sub"/>
</dbReference>